<dbReference type="Pfam" id="PF16655">
    <property type="entry name" value="PhoD_N"/>
    <property type="match status" value="1"/>
</dbReference>
<reference evidence="3" key="1">
    <citation type="journal article" date="2014" name="Int. J. Syst. Evol. Microbiol.">
        <title>Complete genome sequence of Corynebacterium casei LMG S-19264T (=DSM 44701T), isolated from a smear-ripened cheese.</title>
        <authorList>
            <consortium name="US DOE Joint Genome Institute (JGI-PGF)"/>
            <person name="Walter F."/>
            <person name="Albersmeier A."/>
            <person name="Kalinowski J."/>
            <person name="Ruckert C."/>
        </authorList>
    </citation>
    <scope>NUCLEOTIDE SEQUENCE</scope>
    <source>
        <strain evidence="3">JCM 3302</strain>
    </source>
</reference>
<gene>
    <name evidence="3" type="ORF">GCM10014715_10680</name>
</gene>
<feature type="domain" description="PhoD-like phosphatase metallophosphatase" evidence="1">
    <location>
        <begin position="170"/>
        <end position="501"/>
    </location>
</feature>
<evidence type="ECO:0000313" key="4">
    <source>
        <dbReference type="Proteomes" id="UP000641386"/>
    </source>
</evidence>
<proteinExistence type="predicted"/>
<keyword evidence="4" id="KW-1185">Reference proteome</keyword>
<protein>
    <submittedName>
        <fullName evidence="3">Alkaline phosphatase</fullName>
    </submittedName>
</protein>
<dbReference type="Gene3D" id="3.60.21.70">
    <property type="entry name" value="PhoD-like phosphatase"/>
    <property type="match status" value="1"/>
</dbReference>
<dbReference type="Proteomes" id="UP000641386">
    <property type="component" value="Unassembled WGS sequence"/>
</dbReference>
<dbReference type="InterPro" id="IPR006311">
    <property type="entry name" value="TAT_signal"/>
</dbReference>
<dbReference type="Pfam" id="PF09423">
    <property type="entry name" value="PhoD"/>
    <property type="match status" value="1"/>
</dbReference>
<dbReference type="InterPro" id="IPR038607">
    <property type="entry name" value="PhoD-like_sf"/>
</dbReference>
<evidence type="ECO:0000313" key="3">
    <source>
        <dbReference type="EMBL" id="GHE59302.1"/>
    </source>
</evidence>
<comment type="caution">
    <text evidence="3">The sequence shown here is derived from an EMBL/GenBank/DDBJ whole genome shotgun (WGS) entry which is preliminary data.</text>
</comment>
<dbReference type="CDD" id="cd07389">
    <property type="entry name" value="MPP_PhoD"/>
    <property type="match status" value="1"/>
</dbReference>
<dbReference type="SUPFAM" id="SSF56300">
    <property type="entry name" value="Metallo-dependent phosphatases"/>
    <property type="match status" value="1"/>
</dbReference>
<dbReference type="PANTHER" id="PTHR43606:SF2">
    <property type="entry name" value="ALKALINE PHOSPHATASE FAMILY PROTEIN (AFU_ORTHOLOGUE AFUA_5G03860)"/>
    <property type="match status" value="1"/>
</dbReference>
<organism evidence="3 4">
    <name type="scientific">Streptomyces spiralis</name>
    <dbReference type="NCBI Taxonomy" id="66376"/>
    <lineage>
        <taxon>Bacteria</taxon>
        <taxon>Bacillati</taxon>
        <taxon>Actinomycetota</taxon>
        <taxon>Actinomycetes</taxon>
        <taxon>Kitasatosporales</taxon>
        <taxon>Streptomycetaceae</taxon>
        <taxon>Streptomyces</taxon>
    </lineage>
</organism>
<dbReference type="InterPro" id="IPR018946">
    <property type="entry name" value="PhoD-like_MPP"/>
</dbReference>
<dbReference type="AlphaFoldDB" id="A0A918ZLH8"/>
<sequence length="532" mass="58488">MRVPWDERSAALRVPRARPELSRRRLLALGGGGAGLLALNRLPAGQGSGAVRLPDHPFRLGVASGDPTPDGVVLWTRLAPVPLAEDGLAGMPRRTVPVRWEIAEDSAMRRVIRRGTVTADPDWAHSVHVEVGGLRPGREYWYRFEAAGEISDVGRTRTAPPRDAATPLSLAFVSCQAYDAGFYTAYRHLADQDLDAVVHLGDFIYEGGINATAGVRGIPLSAAHSLETITLEQYRLRHALIGSDPDLIAARQAAPFVAMVDDHDVQDNWAGPSEPTGATPENFLRRRAAALRAFYEHLPLRRSSLPRAYDMALYRRLDLGALATLFVLDERQFRSPENIGERDDPRRTMLGAAQERWLLDGLGGSRATWNVLANQVMMFQLDRLTDPGLQQLNPDTWDGYATARERLLHGIVERKVANPIVMSGDAHFNCAADLKADFDDPDSPVVASEFLGTSITSGQDGSDMTTGGKEWLAANPHLKFYNNQRGYVRCRVTPTEWTTDYLVMDKVTRPGGTTSLRASFVVEAGRRGLQNA</sequence>
<feature type="domain" description="Phospholipase D N-terminal" evidence="2">
    <location>
        <begin position="60"/>
        <end position="158"/>
    </location>
</feature>
<accession>A0A918ZLH8</accession>
<dbReference type="PROSITE" id="PS51318">
    <property type="entry name" value="TAT"/>
    <property type="match status" value="1"/>
</dbReference>
<dbReference type="InterPro" id="IPR052900">
    <property type="entry name" value="Phospholipid_Metab_Enz"/>
</dbReference>
<dbReference type="EMBL" id="BNBC01000003">
    <property type="protein sequence ID" value="GHE59302.1"/>
    <property type="molecule type" value="Genomic_DNA"/>
</dbReference>
<dbReference type="RefSeq" id="WP_189896873.1">
    <property type="nucleotide sequence ID" value="NZ_BNBC01000003.1"/>
</dbReference>
<dbReference type="Gene3D" id="2.60.40.380">
    <property type="entry name" value="Purple acid phosphatase-like, N-terminal"/>
    <property type="match status" value="1"/>
</dbReference>
<dbReference type="InterPro" id="IPR032093">
    <property type="entry name" value="PhoD_N"/>
</dbReference>
<dbReference type="PANTHER" id="PTHR43606">
    <property type="entry name" value="PHOSPHATASE, PUTATIVE (AFU_ORTHOLOGUE AFUA_6G08710)-RELATED"/>
    <property type="match status" value="1"/>
</dbReference>
<name>A0A918ZLH8_9ACTN</name>
<dbReference type="InterPro" id="IPR029052">
    <property type="entry name" value="Metallo-depent_PP-like"/>
</dbReference>
<reference evidence="3" key="2">
    <citation type="submission" date="2020-09" db="EMBL/GenBank/DDBJ databases">
        <authorList>
            <person name="Sun Q."/>
            <person name="Ohkuma M."/>
        </authorList>
    </citation>
    <scope>NUCLEOTIDE SEQUENCE</scope>
    <source>
        <strain evidence="3">JCM 3302</strain>
    </source>
</reference>
<evidence type="ECO:0000259" key="2">
    <source>
        <dbReference type="Pfam" id="PF16655"/>
    </source>
</evidence>
<evidence type="ECO:0000259" key="1">
    <source>
        <dbReference type="Pfam" id="PF09423"/>
    </source>
</evidence>